<reference evidence="2" key="1">
    <citation type="journal article" date="2023" name="Int. J. Syst. Evol. Microbiol.">
        <title>Mesoterricola silvestris gen. nov., sp. nov., Mesoterricola sediminis sp. nov., Geothrix oryzae sp. nov., Geothrix edaphica sp. nov., Geothrix rubra sp. nov., and Geothrix limicola sp. nov., six novel members of Acidobacteriota isolated from soils.</title>
        <authorList>
            <person name="Itoh H."/>
            <person name="Sugisawa Y."/>
            <person name="Mise K."/>
            <person name="Xu Z."/>
            <person name="Kuniyasu M."/>
            <person name="Ushijima N."/>
            <person name="Kawano K."/>
            <person name="Kobayashi E."/>
            <person name="Shiratori Y."/>
            <person name="Masuda Y."/>
            <person name="Senoo K."/>
        </authorList>
    </citation>
    <scope>NUCLEOTIDE SEQUENCE</scope>
    <source>
        <strain evidence="2">W786</strain>
    </source>
</reference>
<dbReference type="PROSITE" id="PS51257">
    <property type="entry name" value="PROKAR_LIPOPROTEIN"/>
    <property type="match status" value="1"/>
</dbReference>
<gene>
    <name evidence="2" type="ORF">METESE_03790</name>
</gene>
<dbReference type="Pfam" id="PF03168">
    <property type="entry name" value="LEA_2"/>
    <property type="match status" value="1"/>
</dbReference>
<feature type="domain" description="Late embryogenesis abundant protein LEA-2 subgroup" evidence="1">
    <location>
        <begin position="59"/>
        <end position="156"/>
    </location>
</feature>
<proteinExistence type="predicted"/>
<evidence type="ECO:0000313" key="2">
    <source>
        <dbReference type="EMBL" id="BDU75421.1"/>
    </source>
</evidence>
<name>A0AA48H0V0_9BACT</name>
<keyword evidence="3" id="KW-1185">Reference proteome</keyword>
<dbReference type="AlphaFoldDB" id="A0AA48H0V0"/>
<dbReference type="InterPro" id="IPR004864">
    <property type="entry name" value="LEA_2"/>
</dbReference>
<protein>
    <recommendedName>
        <fullName evidence="1">Late embryogenesis abundant protein LEA-2 subgroup domain-containing protein</fullName>
    </recommendedName>
</protein>
<dbReference type="RefSeq" id="WP_243330805.1">
    <property type="nucleotide sequence ID" value="NZ_AP027081.1"/>
</dbReference>
<dbReference type="KEGG" id="msea:METESE_03790"/>
<accession>A0AA48H0V0</accession>
<evidence type="ECO:0000259" key="1">
    <source>
        <dbReference type="Pfam" id="PF03168"/>
    </source>
</evidence>
<organism evidence="2 3">
    <name type="scientific">Mesoterricola sediminis</name>
    <dbReference type="NCBI Taxonomy" id="2927980"/>
    <lineage>
        <taxon>Bacteria</taxon>
        <taxon>Pseudomonadati</taxon>
        <taxon>Acidobacteriota</taxon>
        <taxon>Holophagae</taxon>
        <taxon>Holophagales</taxon>
        <taxon>Holophagaceae</taxon>
        <taxon>Mesoterricola</taxon>
    </lineage>
</organism>
<dbReference type="SUPFAM" id="SSF117070">
    <property type="entry name" value="LEA14-like"/>
    <property type="match status" value="1"/>
</dbReference>
<evidence type="ECO:0000313" key="3">
    <source>
        <dbReference type="Proteomes" id="UP001228113"/>
    </source>
</evidence>
<dbReference type="EMBL" id="AP027081">
    <property type="protein sequence ID" value="BDU75421.1"/>
    <property type="molecule type" value="Genomic_DNA"/>
</dbReference>
<dbReference type="Gene3D" id="2.60.40.1820">
    <property type="match status" value="1"/>
</dbReference>
<dbReference type="Proteomes" id="UP001228113">
    <property type="component" value="Chromosome"/>
</dbReference>
<sequence>MAARAWRVVPVLAAAVACSPIQEYQAAARSLRFRLARVEPDLRVALPLDRSRIVFRLVLEVENPSQVPFRVLGFGGDLGLTFREARRPLGRLELARPLELPAGGTARMETELSFTYQDLRDNWTAIQAVTSGGSGAWHLDGQLKVDAFGFPLQLPVRTTRDFGGR</sequence>